<organism evidence="1 2">
    <name type="scientific">Naganishia onofrii</name>
    <dbReference type="NCBI Taxonomy" id="1851511"/>
    <lineage>
        <taxon>Eukaryota</taxon>
        <taxon>Fungi</taxon>
        <taxon>Dikarya</taxon>
        <taxon>Basidiomycota</taxon>
        <taxon>Agaricomycotina</taxon>
        <taxon>Tremellomycetes</taxon>
        <taxon>Filobasidiales</taxon>
        <taxon>Filobasidiaceae</taxon>
        <taxon>Naganishia</taxon>
    </lineage>
</organism>
<sequence>MDPKQATIRKLVGDASAGGLFTHGVRTLGCSAANITAVATGGLDIYCAGIVIIQESGGYATTGNPRVYAKGNVDIGDVMMGRRYCFVRAIAATENETGKEKQERLVKELLTHVTPWKTKSMAYLVEEE</sequence>
<name>A0ACC2XC13_9TREE</name>
<dbReference type="EMBL" id="JASBWV010000018">
    <property type="protein sequence ID" value="KAJ9121188.1"/>
    <property type="molecule type" value="Genomic_DNA"/>
</dbReference>
<proteinExistence type="predicted"/>
<comment type="caution">
    <text evidence="1">The sequence shown here is derived from an EMBL/GenBank/DDBJ whole genome shotgun (WGS) entry which is preliminary data.</text>
</comment>
<evidence type="ECO:0000313" key="1">
    <source>
        <dbReference type="EMBL" id="KAJ9121188.1"/>
    </source>
</evidence>
<protein>
    <submittedName>
        <fullName evidence="1">Uncharacterized protein</fullName>
    </submittedName>
</protein>
<keyword evidence="2" id="KW-1185">Reference proteome</keyword>
<gene>
    <name evidence="1" type="ORF">QFC24_004862</name>
</gene>
<dbReference type="Proteomes" id="UP001234202">
    <property type="component" value="Unassembled WGS sequence"/>
</dbReference>
<accession>A0ACC2XC13</accession>
<evidence type="ECO:0000313" key="2">
    <source>
        <dbReference type="Proteomes" id="UP001234202"/>
    </source>
</evidence>
<reference evidence="1" key="1">
    <citation type="submission" date="2023-04" db="EMBL/GenBank/DDBJ databases">
        <title>Draft Genome sequencing of Naganishia species isolated from polar environments using Oxford Nanopore Technology.</title>
        <authorList>
            <person name="Leo P."/>
            <person name="Venkateswaran K."/>
        </authorList>
    </citation>
    <scope>NUCLEOTIDE SEQUENCE</scope>
    <source>
        <strain evidence="1">DBVPG 5303</strain>
    </source>
</reference>